<dbReference type="InterPro" id="IPR005064">
    <property type="entry name" value="BUG"/>
</dbReference>
<gene>
    <name evidence="3" type="ORF">DPCES_1033</name>
</gene>
<dbReference type="PANTHER" id="PTHR42928">
    <property type="entry name" value="TRICARBOXYLATE-BINDING PROTEIN"/>
    <property type="match status" value="1"/>
</dbReference>
<dbReference type="RefSeq" id="WP_005814089.1">
    <property type="nucleotide sequence ID" value="NZ_CABKQQ010000051.1"/>
</dbReference>
<dbReference type="PATRIC" id="fig|49338.4.peg.1117"/>
<sequence length="341" mass="36195">MKKSKKAISVFLCLVLVMVALAGCGNSAAPAASDPAKETGGWVPTKNVTIVVQAGAGGGSDIFARKFAEIATAKGLSPKPIVVENRPGGGGAVAYNYVGKQQHGDPHYLTIVVTPFLTTPLQGMAEVDYTKFEAIARMGVDNSNGLLVPAKSQFNTIEEFIDYAKANPLKLNLGGGNIGSADSIMTQVLEEGTGIKLNYVAFGGGGETVTAALGGHVDAIWGNLAETKDYVDNGDLKLLATISSERLSLTPDTPTFIEKGYPEVDYPMFRGFAAPGGIPEEAIAYWEDVCKQVYDSPEWQEGYLKANVISPGFMGHAEFSQELEEQNEFHAKVLKALGLIK</sequence>
<dbReference type="Gene3D" id="3.40.190.10">
    <property type="entry name" value="Periplasmic binding protein-like II"/>
    <property type="match status" value="1"/>
</dbReference>
<feature type="chain" id="PRO_5038697347" evidence="2">
    <location>
        <begin position="23"/>
        <end position="341"/>
    </location>
</feature>
<organism evidence="3">
    <name type="scientific">Desulfitobacterium hafniense</name>
    <name type="common">Desulfitobacterium frappieri</name>
    <dbReference type="NCBI Taxonomy" id="49338"/>
    <lineage>
        <taxon>Bacteria</taxon>
        <taxon>Bacillati</taxon>
        <taxon>Bacillota</taxon>
        <taxon>Clostridia</taxon>
        <taxon>Eubacteriales</taxon>
        <taxon>Desulfitobacteriaceae</taxon>
        <taxon>Desulfitobacterium</taxon>
    </lineage>
</organism>
<name>A0A098AXS7_DESHA</name>
<dbReference type="AlphaFoldDB" id="A0A098AXS7"/>
<dbReference type="EMBL" id="LK996017">
    <property type="protein sequence ID" value="CDX00920.1"/>
    <property type="molecule type" value="Genomic_DNA"/>
</dbReference>
<dbReference type="InterPro" id="IPR042100">
    <property type="entry name" value="Bug_dom1"/>
</dbReference>
<evidence type="ECO:0000256" key="1">
    <source>
        <dbReference type="ARBA" id="ARBA00006987"/>
    </source>
</evidence>
<comment type="similarity">
    <text evidence="1">Belongs to the UPF0065 (bug) family.</text>
</comment>
<dbReference type="Gene3D" id="3.40.190.150">
    <property type="entry name" value="Bordetella uptake gene, domain 1"/>
    <property type="match status" value="1"/>
</dbReference>
<keyword evidence="2" id="KW-0732">Signal</keyword>
<feature type="signal peptide" evidence="2">
    <location>
        <begin position="1"/>
        <end position="22"/>
    </location>
</feature>
<keyword evidence="3" id="KW-0675">Receptor</keyword>
<evidence type="ECO:0000256" key="2">
    <source>
        <dbReference type="SAM" id="SignalP"/>
    </source>
</evidence>
<dbReference type="Pfam" id="PF03401">
    <property type="entry name" value="TctC"/>
    <property type="match status" value="1"/>
</dbReference>
<dbReference type="SUPFAM" id="SSF53850">
    <property type="entry name" value="Periplasmic binding protein-like II"/>
    <property type="match status" value="1"/>
</dbReference>
<dbReference type="PANTHER" id="PTHR42928:SF5">
    <property type="entry name" value="BLR1237 PROTEIN"/>
    <property type="match status" value="1"/>
</dbReference>
<dbReference type="PIRSF" id="PIRSF017082">
    <property type="entry name" value="YflP"/>
    <property type="match status" value="1"/>
</dbReference>
<dbReference type="CDD" id="cd07012">
    <property type="entry name" value="PBP2_Bug_TTT"/>
    <property type="match status" value="1"/>
</dbReference>
<protein>
    <submittedName>
        <fullName evidence="3">Tripartite tricarboxylate transporter receptor</fullName>
    </submittedName>
</protein>
<reference evidence="3" key="1">
    <citation type="submission" date="2014-07" db="EMBL/GenBank/DDBJ databases">
        <authorList>
            <person name="Hornung V.Bastian."/>
        </authorList>
    </citation>
    <scope>NUCLEOTIDE SEQUENCE</scope>
    <source>
        <strain evidence="3">PCE-S</strain>
    </source>
</reference>
<proteinExistence type="inferred from homology"/>
<evidence type="ECO:0000313" key="3">
    <source>
        <dbReference type="EMBL" id="CDX00920.1"/>
    </source>
</evidence>
<dbReference type="PROSITE" id="PS51257">
    <property type="entry name" value="PROKAR_LIPOPROTEIN"/>
    <property type="match status" value="1"/>
</dbReference>
<accession>A0A098AXS7</accession>